<dbReference type="PANTHER" id="PTHR35901:SF1">
    <property type="entry name" value="EXONUCLEASE VAPC9"/>
    <property type="match status" value="1"/>
</dbReference>
<evidence type="ECO:0000313" key="9">
    <source>
        <dbReference type="Proteomes" id="UP001500984"/>
    </source>
</evidence>
<comment type="function">
    <text evidence="6">Toxic component of a toxin-antitoxin (TA) system. An RNase.</text>
</comment>
<evidence type="ECO:0000256" key="6">
    <source>
        <dbReference type="HAMAP-Rule" id="MF_00265"/>
    </source>
</evidence>
<feature type="binding site" evidence="6">
    <location>
        <position position="96"/>
    </location>
    <ligand>
        <name>Mg(2+)</name>
        <dbReference type="ChEBI" id="CHEBI:18420"/>
    </ligand>
</feature>
<evidence type="ECO:0000256" key="4">
    <source>
        <dbReference type="ARBA" id="ARBA00022801"/>
    </source>
</evidence>
<protein>
    <recommendedName>
        <fullName evidence="6">Ribonuclease VapC</fullName>
        <shortName evidence="6">RNase VapC</shortName>
        <ecNumber evidence="6">3.1.-.-</ecNumber>
    </recommendedName>
    <alternativeName>
        <fullName evidence="6">Toxin VapC</fullName>
    </alternativeName>
</protein>
<comment type="cofactor">
    <cofactor evidence="6">
        <name>Mg(2+)</name>
        <dbReference type="ChEBI" id="CHEBI:18420"/>
    </cofactor>
</comment>
<feature type="binding site" evidence="6">
    <location>
        <position position="5"/>
    </location>
    <ligand>
        <name>Mg(2+)</name>
        <dbReference type="ChEBI" id="CHEBI:18420"/>
    </ligand>
</feature>
<dbReference type="InterPro" id="IPR051619">
    <property type="entry name" value="TypeII_TA_RNase_PINc/VapC"/>
</dbReference>
<dbReference type="InterPro" id="IPR002716">
    <property type="entry name" value="PIN_dom"/>
</dbReference>
<evidence type="ECO:0000256" key="5">
    <source>
        <dbReference type="ARBA" id="ARBA00022842"/>
    </source>
</evidence>
<evidence type="ECO:0000256" key="2">
    <source>
        <dbReference type="ARBA" id="ARBA00022722"/>
    </source>
</evidence>
<gene>
    <name evidence="6" type="primary">vapC</name>
    <name evidence="8" type="ORF">GCM10009823_24850</name>
</gene>
<keyword evidence="5 6" id="KW-0460">Magnesium</keyword>
<dbReference type="EC" id="3.1.-.-" evidence="6"/>
<dbReference type="InterPro" id="IPR022907">
    <property type="entry name" value="VapC_family"/>
</dbReference>
<keyword evidence="9" id="KW-1185">Reference proteome</keyword>
<dbReference type="CDD" id="cd09873">
    <property type="entry name" value="PIN_Pae0151-like"/>
    <property type="match status" value="1"/>
</dbReference>
<dbReference type="InterPro" id="IPR029060">
    <property type="entry name" value="PIN-like_dom_sf"/>
</dbReference>
<accession>A0ABN2WZP2</accession>
<keyword evidence="1 6" id="KW-1277">Toxin-antitoxin system</keyword>
<comment type="similarity">
    <text evidence="6">Belongs to the PINc/VapC protein family.</text>
</comment>
<evidence type="ECO:0000259" key="7">
    <source>
        <dbReference type="Pfam" id="PF01850"/>
    </source>
</evidence>
<evidence type="ECO:0000256" key="3">
    <source>
        <dbReference type="ARBA" id="ARBA00022723"/>
    </source>
</evidence>
<name>A0ABN2WZP2_9MICO</name>
<dbReference type="RefSeq" id="WP_291796964.1">
    <property type="nucleotide sequence ID" value="NZ_BAAAPZ010000012.1"/>
</dbReference>
<keyword evidence="6" id="KW-0800">Toxin</keyword>
<evidence type="ECO:0000313" key="8">
    <source>
        <dbReference type="EMBL" id="GAA2101851.1"/>
    </source>
</evidence>
<keyword evidence="4 6" id="KW-0378">Hydrolase</keyword>
<reference evidence="8 9" key="1">
    <citation type="journal article" date="2019" name="Int. J. Syst. Evol. Microbiol.">
        <title>The Global Catalogue of Microorganisms (GCM) 10K type strain sequencing project: providing services to taxonomists for standard genome sequencing and annotation.</title>
        <authorList>
            <consortium name="The Broad Institute Genomics Platform"/>
            <consortium name="The Broad Institute Genome Sequencing Center for Infectious Disease"/>
            <person name="Wu L."/>
            <person name="Ma J."/>
        </authorList>
    </citation>
    <scope>NUCLEOTIDE SEQUENCE [LARGE SCALE GENOMIC DNA]</scope>
    <source>
        <strain evidence="8 9">JCM 15900</strain>
    </source>
</reference>
<dbReference type="SUPFAM" id="SSF88723">
    <property type="entry name" value="PIN domain-like"/>
    <property type="match status" value="1"/>
</dbReference>
<dbReference type="PANTHER" id="PTHR35901">
    <property type="entry name" value="RIBONUCLEASE VAPC3"/>
    <property type="match status" value="1"/>
</dbReference>
<feature type="domain" description="PIN" evidence="7">
    <location>
        <begin position="2"/>
        <end position="120"/>
    </location>
</feature>
<organism evidence="8 9">
    <name type="scientific">Brevibacterium salitolerans</name>
    <dbReference type="NCBI Taxonomy" id="1403566"/>
    <lineage>
        <taxon>Bacteria</taxon>
        <taxon>Bacillati</taxon>
        <taxon>Actinomycetota</taxon>
        <taxon>Actinomycetes</taxon>
        <taxon>Micrococcales</taxon>
        <taxon>Brevibacteriaceae</taxon>
        <taxon>Brevibacterium</taxon>
    </lineage>
</organism>
<dbReference type="Pfam" id="PF01850">
    <property type="entry name" value="PIN"/>
    <property type="match status" value="1"/>
</dbReference>
<evidence type="ECO:0000256" key="1">
    <source>
        <dbReference type="ARBA" id="ARBA00022649"/>
    </source>
</evidence>
<sequence length="131" mass="14629">MIVLDTSAAVELLLALPLSHRVAARLEDAQWQIAAPQLIVVETLQVLRRRVAAEISTLEEAEEARALLQDLNIRYFDHTLLAERTWQLRSNLSAYDASYVALAELLDLELLTTDARLAHAPGHSARVHLIT</sequence>
<dbReference type="InterPro" id="IPR044153">
    <property type="entry name" value="PIN_Pae0151-like"/>
</dbReference>
<keyword evidence="3 6" id="KW-0479">Metal-binding</keyword>
<dbReference type="EMBL" id="BAAAPZ010000012">
    <property type="protein sequence ID" value="GAA2101851.1"/>
    <property type="molecule type" value="Genomic_DNA"/>
</dbReference>
<dbReference type="Proteomes" id="UP001500984">
    <property type="component" value="Unassembled WGS sequence"/>
</dbReference>
<keyword evidence="2 6" id="KW-0540">Nuclease</keyword>
<comment type="caution">
    <text evidence="8">The sequence shown here is derived from an EMBL/GenBank/DDBJ whole genome shotgun (WGS) entry which is preliminary data.</text>
</comment>
<dbReference type="Gene3D" id="3.40.50.1010">
    <property type="entry name" value="5'-nuclease"/>
    <property type="match status" value="1"/>
</dbReference>
<proteinExistence type="inferred from homology"/>
<dbReference type="HAMAP" id="MF_00265">
    <property type="entry name" value="VapC_Nob1"/>
    <property type="match status" value="1"/>
</dbReference>